<keyword evidence="4" id="KW-1185">Reference proteome</keyword>
<feature type="domain" description="CAAX prenyl protease 2/Lysostaphin resistance protein A-like" evidence="2">
    <location>
        <begin position="135"/>
        <end position="231"/>
    </location>
</feature>
<protein>
    <recommendedName>
        <fullName evidence="2">CAAX prenyl protease 2/Lysostaphin resistance protein A-like domain-containing protein</fullName>
    </recommendedName>
</protein>
<keyword evidence="1" id="KW-1133">Transmembrane helix</keyword>
<dbReference type="PANTHER" id="PTHR36435">
    <property type="entry name" value="SLR1288 PROTEIN"/>
    <property type="match status" value="1"/>
</dbReference>
<proteinExistence type="predicted"/>
<sequence length="241" mass="24523">MSDDPSRPRATLAAVGVGLLGFLGGAVGVSLVSELVTATVGPVGALYEQWVFVTGFGVGATATVGLSLWASDRGLAFVDLGWPTRRDLATIGVGLVAIFGLYGVVTAVRSVLGLEASVSRVQMALEATPDPVAVVGLAALSVLVVGPVEELLFRNIVQKRLREAFSAPRAIGLASLFFAGLHVGQYGAGSALATAVSLATVFALAVILGAIYESSEALIVPAAVHGLFNAIQILGAWVLLA</sequence>
<dbReference type="Proteomes" id="UP000244727">
    <property type="component" value="Chromosome"/>
</dbReference>
<evidence type="ECO:0000256" key="1">
    <source>
        <dbReference type="SAM" id="Phobius"/>
    </source>
</evidence>
<gene>
    <name evidence="3" type="ORF">HARCEL1_02190</name>
</gene>
<accession>A0A2R4WYI9</accession>
<feature type="transmembrane region" description="Helical" evidence="1">
    <location>
        <begin position="12"/>
        <end position="30"/>
    </location>
</feature>
<dbReference type="AlphaFoldDB" id="A0A2R4WYI9"/>
<dbReference type="EMBL" id="CP028858">
    <property type="protein sequence ID" value="AWB26603.1"/>
    <property type="molecule type" value="Genomic_DNA"/>
</dbReference>
<evidence type="ECO:0000313" key="4">
    <source>
        <dbReference type="Proteomes" id="UP000244727"/>
    </source>
</evidence>
<feature type="transmembrane region" description="Helical" evidence="1">
    <location>
        <begin position="50"/>
        <end position="70"/>
    </location>
</feature>
<evidence type="ECO:0000259" key="2">
    <source>
        <dbReference type="Pfam" id="PF02517"/>
    </source>
</evidence>
<keyword evidence="1" id="KW-0472">Membrane</keyword>
<feature type="transmembrane region" description="Helical" evidence="1">
    <location>
        <begin position="132"/>
        <end position="153"/>
    </location>
</feature>
<name>A0A2R4WYI9_9EURY</name>
<dbReference type="GeneID" id="36511279"/>
<dbReference type="KEGG" id="harc:HARCEL1_02190"/>
<dbReference type="InterPro" id="IPR003675">
    <property type="entry name" value="Rce1/LyrA-like_dom"/>
</dbReference>
<feature type="transmembrane region" description="Helical" evidence="1">
    <location>
        <begin position="91"/>
        <end position="112"/>
    </location>
</feature>
<dbReference type="Pfam" id="PF02517">
    <property type="entry name" value="Rce1-like"/>
    <property type="match status" value="1"/>
</dbReference>
<feature type="transmembrane region" description="Helical" evidence="1">
    <location>
        <begin position="190"/>
        <end position="211"/>
    </location>
</feature>
<dbReference type="RefSeq" id="WP_108380972.1">
    <property type="nucleotide sequence ID" value="NZ_CP028858.1"/>
</dbReference>
<dbReference type="GO" id="GO:0080120">
    <property type="term" value="P:CAAX-box protein maturation"/>
    <property type="evidence" value="ECO:0007669"/>
    <property type="project" value="UniProtKB-ARBA"/>
</dbReference>
<reference evidence="3 4" key="1">
    <citation type="submission" date="2018-04" db="EMBL/GenBank/DDBJ databases">
        <title>Halococcoides cellulosivorans gen. nov., sp. nov., an extremely halophilic cellulose-utilizing haloarchaeon from hypersaline lakes.</title>
        <authorList>
            <person name="Sorokin D.Y."/>
            <person name="Toshchakov S.V."/>
            <person name="Samarov N.I."/>
            <person name="Korzhenkov A."/>
            <person name="Kublanov I.V."/>
        </authorList>
    </citation>
    <scope>NUCLEOTIDE SEQUENCE [LARGE SCALE GENOMIC DNA]</scope>
    <source>
        <strain evidence="3 4">HArcel1</strain>
    </source>
</reference>
<dbReference type="InterPro" id="IPR052710">
    <property type="entry name" value="CAAX_protease"/>
</dbReference>
<keyword evidence="1" id="KW-0812">Transmembrane</keyword>
<feature type="transmembrane region" description="Helical" evidence="1">
    <location>
        <begin position="218"/>
        <end position="240"/>
    </location>
</feature>
<evidence type="ECO:0000313" key="3">
    <source>
        <dbReference type="EMBL" id="AWB26603.1"/>
    </source>
</evidence>
<dbReference type="PANTHER" id="PTHR36435:SF1">
    <property type="entry name" value="CAAX AMINO TERMINAL PROTEASE FAMILY PROTEIN"/>
    <property type="match status" value="1"/>
</dbReference>
<organism evidence="3 4">
    <name type="scientific">Halococcoides cellulosivorans</name>
    <dbReference type="NCBI Taxonomy" id="1679096"/>
    <lineage>
        <taxon>Archaea</taxon>
        <taxon>Methanobacteriati</taxon>
        <taxon>Methanobacteriota</taxon>
        <taxon>Stenosarchaea group</taxon>
        <taxon>Halobacteria</taxon>
        <taxon>Halobacteriales</taxon>
        <taxon>Haloarculaceae</taxon>
        <taxon>Halococcoides</taxon>
    </lineage>
</organism>
<feature type="transmembrane region" description="Helical" evidence="1">
    <location>
        <begin position="165"/>
        <end position="184"/>
    </location>
</feature>
<dbReference type="GO" id="GO:0004175">
    <property type="term" value="F:endopeptidase activity"/>
    <property type="evidence" value="ECO:0007669"/>
    <property type="project" value="UniProtKB-ARBA"/>
</dbReference>